<evidence type="ECO:0000259" key="17">
    <source>
        <dbReference type="PROSITE" id="PS50011"/>
    </source>
</evidence>
<dbReference type="InterPro" id="IPR003593">
    <property type="entry name" value="AAA+_ATPase"/>
</dbReference>
<evidence type="ECO:0000256" key="5">
    <source>
        <dbReference type="ARBA" id="ARBA00022679"/>
    </source>
</evidence>
<dbReference type="OrthoDB" id="1104845at2759"/>
<dbReference type="GO" id="GO:0006952">
    <property type="term" value="P:defense response"/>
    <property type="evidence" value="ECO:0007669"/>
    <property type="project" value="UniProtKB-KW"/>
</dbReference>
<comment type="subcellular location">
    <subcellularLocation>
        <location evidence="1">Cell membrane</location>
    </subcellularLocation>
</comment>
<dbReference type="FunFam" id="1.10.8.430:FF:000003">
    <property type="entry name" value="Probable disease resistance protein At5g66910"/>
    <property type="match status" value="1"/>
</dbReference>
<keyword evidence="9" id="KW-0418">Kinase</keyword>
<dbReference type="InterPro" id="IPR042197">
    <property type="entry name" value="Apaf_helical"/>
</dbReference>
<organism evidence="18 19">
    <name type="scientific">Raphanus sativus</name>
    <name type="common">Radish</name>
    <name type="synonym">Raphanus raphanistrum var. sativus</name>
    <dbReference type="NCBI Taxonomy" id="3726"/>
    <lineage>
        <taxon>Eukaryota</taxon>
        <taxon>Viridiplantae</taxon>
        <taxon>Streptophyta</taxon>
        <taxon>Embryophyta</taxon>
        <taxon>Tracheophyta</taxon>
        <taxon>Spermatophyta</taxon>
        <taxon>Magnoliopsida</taxon>
        <taxon>eudicotyledons</taxon>
        <taxon>Gunneridae</taxon>
        <taxon>Pentapetalae</taxon>
        <taxon>rosids</taxon>
        <taxon>malvids</taxon>
        <taxon>Brassicales</taxon>
        <taxon>Brassicaceae</taxon>
        <taxon>Brassiceae</taxon>
        <taxon>Raphanus</taxon>
    </lineage>
</organism>
<dbReference type="FunFam" id="1.10.10.10:FF:000322">
    <property type="entry name" value="Probable disease resistance protein At1g63360"/>
    <property type="match status" value="1"/>
</dbReference>
<keyword evidence="6" id="KW-0812">Transmembrane</keyword>
<dbReference type="GO" id="GO:0005524">
    <property type="term" value="F:ATP binding"/>
    <property type="evidence" value="ECO:0007669"/>
    <property type="project" value="UniProtKB-KW"/>
</dbReference>
<evidence type="ECO:0000256" key="9">
    <source>
        <dbReference type="ARBA" id="ARBA00022777"/>
    </source>
</evidence>
<dbReference type="SMART" id="SM00382">
    <property type="entry name" value="AAA"/>
    <property type="match status" value="1"/>
</dbReference>
<evidence type="ECO:0000256" key="8">
    <source>
        <dbReference type="ARBA" id="ARBA00022741"/>
    </source>
</evidence>
<evidence type="ECO:0000256" key="14">
    <source>
        <dbReference type="ARBA" id="ARBA00047899"/>
    </source>
</evidence>
<feature type="domain" description="Protein kinase" evidence="17">
    <location>
        <begin position="945"/>
        <end position="1227"/>
    </location>
</feature>
<dbReference type="EC" id="2.7.11.1" evidence="3"/>
<evidence type="ECO:0000256" key="6">
    <source>
        <dbReference type="ARBA" id="ARBA00022692"/>
    </source>
</evidence>
<dbReference type="InterPro" id="IPR002182">
    <property type="entry name" value="NB-ARC"/>
</dbReference>
<evidence type="ECO:0000313" key="18">
    <source>
        <dbReference type="Proteomes" id="UP000504610"/>
    </source>
</evidence>
<evidence type="ECO:0000256" key="4">
    <source>
        <dbReference type="ARBA" id="ARBA00022475"/>
    </source>
</evidence>
<keyword evidence="4" id="KW-1003">Cell membrane</keyword>
<dbReference type="Proteomes" id="UP000504610">
    <property type="component" value="Chromosome 6"/>
</dbReference>
<dbReference type="SUPFAM" id="SSF52540">
    <property type="entry name" value="P-loop containing nucleoside triphosphate hydrolases"/>
    <property type="match status" value="1"/>
</dbReference>
<dbReference type="InterPro" id="IPR027417">
    <property type="entry name" value="P-loop_NTPase"/>
</dbReference>
<keyword evidence="11" id="KW-0067">ATP-binding</keyword>
<evidence type="ECO:0000313" key="19">
    <source>
        <dbReference type="RefSeq" id="XP_056843459.1"/>
    </source>
</evidence>
<dbReference type="InterPro" id="IPR001245">
    <property type="entry name" value="Ser-Thr/Tyr_kinase_cat_dom"/>
</dbReference>
<evidence type="ECO:0000256" key="12">
    <source>
        <dbReference type="ARBA" id="ARBA00022989"/>
    </source>
</evidence>
<dbReference type="KEGG" id="rsz:108831895"/>
<dbReference type="GO" id="GO:0043531">
    <property type="term" value="F:ADP binding"/>
    <property type="evidence" value="ECO:0007669"/>
    <property type="project" value="InterPro"/>
</dbReference>
<dbReference type="GeneID" id="108831895"/>
<evidence type="ECO:0000256" key="16">
    <source>
        <dbReference type="SAM" id="Coils"/>
    </source>
</evidence>
<dbReference type="InterPro" id="IPR000719">
    <property type="entry name" value="Prot_kinase_dom"/>
</dbReference>
<dbReference type="Pfam" id="PF00931">
    <property type="entry name" value="NB-ARC"/>
    <property type="match status" value="1"/>
</dbReference>
<dbReference type="InterPro" id="IPR055414">
    <property type="entry name" value="LRR_R13L4/SHOC2-like"/>
</dbReference>
<dbReference type="InterPro" id="IPR058922">
    <property type="entry name" value="WHD_DRP"/>
</dbReference>
<keyword evidence="12" id="KW-1133">Transmembrane helix</keyword>
<dbReference type="SUPFAM" id="SSF56112">
    <property type="entry name" value="Protein kinase-like (PK-like)"/>
    <property type="match status" value="1"/>
</dbReference>
<dbReference type="FunFam" id="3.30.200.20:FF:000228">
    <property type="entry name" value="Serine/threonine-protein kinase BIK1"/>
    <property type="match status" value="1"/>
</dbReference>
<evidence type="ECO:0000256" key="11">
    <source>
        <dbReference type="ARBA" id="ARBA00022840"/>
    </source>
</evidence>
<dbReference type="Gene3D" id="3.80.10.10">
    <property type="entry name" value="Ribonuclease Inhibitor"/>
    <property type="match status" value="1"/>
</dbReference>
<evidence type="ECO:0000256" key="1">
    <source>
        <dbReference type="ARBA" id="ARBA00004236"/>
    </source>
</evidence>
<dbReference type="InterPro" id="IPR036388">
    <property type="entry name" value="WH-like_DNA-bd_sf"/>
</dbReference>
<dbReference type="GO" id="GO:0005886">
    <property type="term" value="C:plasma membrane"/>
    <property type="evidence" value="ECO:0007669"/>
    <property type="project" value="UniProtKB-SubCell"/>
</dbReference>
<dbReference type="GO" id="GO:0004674">
    <property type="term" value="F:protein serine/threonine kinase activity"/>
    <property type="evidence" value="ECO:0007669"/>
    <property type="project" value="UniProtKB-EC"/>
</dbReference>
<keyword evidence="5" id="KW-0808">Transferase</keyword>
<keyword evidence="18" id="KW-1185">Reference proteome</keyword>
<sequence>MEEYSQKLEKNLEDLEMEVETLNSMINELLRRVSKEKDRGVQTVPEVEEWISRAEETESKASGLLDESISGCHDLSTYDDCSRISESTRRYSEMVSTTLNEAKDVRSKGVFKVIVERTTPLSYVKNMLPLHPIVSRKMLLEKAWECLMGNGCGSLGFYGVAGVGKTTLLTQLKNKLTEDGDASSLVIFVPVGPEEEVEEGIQHEIWKRLGLSMGQIDKEEKASEIFEILSVKRFVLLLDGIHRKVDLKEIGVPFPSSNNGCKIVFTTRSRETCRGMRTDTEVEVECLSPEEAWDFFQVIVGEATLKSHPDIPQLARIVCGKCGGLPVALCLIGETMSRKTTVREWHHAISVLVSSTTEDELLPNLKFTYDNLHGESIRSCFLYCAMFPRSCDISKKELVDCWIAEGMIEEEEDREIAEIKGYEMIADLVMMRLLIDDESGYGVTMNGIVREMALWIASECGRQKEKFVVVGGMGIHQMPEVNDLSKVRRMSVTSTQVNTISNSPNCLHLTTFFLQENSLTWISHDFFRWMTSLVVLNLSRNRELDELPEQVSSLVSLRLLNLSRTKISRLPLGLKRLKRLIHLDLEYTSLLREVEVIGYLLNLQVLRLLRSVPMDLSLMEDIQLLKSLKELSLTVRGVDVLKRLQTIDQLASCIRHLHLTGITIKDGGTLLLNSMLSLRELDIRMCDTPETIHFGNIQKIPNLLNIRRVALSWCTGLRDLTWLLLAPNLSELRVHECQQIEHIINKEKATGGMSEQPFRNLTRLGLDSLPRLESIYWTPLPFPVLKYLYIRGCPKLRRLPFSTKGHQVRSDIYQEWIKGVEWEDQATKQHLSNYDDRDFPKIPEEQKMDGLASESHPIEEIVLVETLGSGKGTTTNSITEEVQSGTHATVEHTQTYRYLTPDCMISNRIDNRGVGRKAVQPSGVIVTPSLKKFSLVDLKTATKNFRPESMIEEGGFGQVFKGWLEEKTLAPSRAGVGIPVAVKKSSPDSTQGLHEWQCEVRFLGKFHHPNLVKLLGYCWEENQFLLVYEYLPKGSLENHLFSKGEALTWDTRLKIAIEAAQGLTFLHNSENSVIYRDFKASNILLDSNFHAKLSNFGLATNAPINGSSYVTTRVMGTHGYAAPEYMATGHLYVRSDVYGFGVVLLELLTGLRVLDRTRPSAQQNLVEWAKPVLTQKKKIQKMMDPRLEHKYPIMAVTRTAALILRCLEADPKNRPPMDDVLRELEIVRTIRDELKEERRKRSVGGNLINLFQSCRF</sequence>
<protein>
    <recommendedName>
        <fullName evidence="3">non-specific serine/threonine protein kinase</fullName>
        <ecNumber evidence="3">2.7.11.1</ecNumber>
    </recommendedName>
</protein>
<dbReference type="FunFam" id="3.40.50.300:FF:001091">
    <property type="entry name" value="Probable disease resistance protein At1g61300"/>
    <property type="match status" value="1"/>
</dbReference>
<keyword evidence="7" id="KW-0677">Repeat</keyword>
<dbReference type="AlphaFoldDB" id="A0A9W3BW36"/>
<dbReference type="InterPro" id="IPR032675">
    <property type="entry name" value="LRR_dom_sf"/>
</dbReference>
<dbReference type="FunFam" id="1.10.510.10:FF:000095">
    <property type="entry name" value="protein STRUBBELIG-RECEPTOR FAMILY 8"/>
    <property type="match status" value="1"/>
</dbReference>
<name>A0A9W3BW36_RAPSA</name>
<dbReference type="Gene3D" id="3.30.200.20">
    <property type="entry name" value="Phosphorylase Kinase, domain 1"/>
    <property type="match status" value="1"/>
</dbReference>
<dbReference type="Pfam" id="PF07714">
    <property type="entry name" value="PK_Tyr_Ser-Thr"/>
    <property type="match status" value="1"/>
</dbReference>
<keyword evidence="16" id="KW-0175">Coiled coil</keyword>
<dbReference type="PANTHER" id="PTHR45621">
    <property type="entry name" value="OS01G0588500 PROTEIN-RELATED"/>
    <property type="match status" value="1"/>
</dbReference>
<comment type="catalytic activity">
    <reaction evidence="14">
        <text>L-threonyl-[protein] + ATP = O-phospho-L-threonyl-[protein] + ADP + H(+)</text>
        <dbReference type="Rhea" id="RHEA:46608"/>
        <dbReference type="Rhea" id="RHEA-COMP:11060"/>
        <dbReference type="Rhea" id="RHEA-COMP:11605"/>
        <dbReference type="ChEBI" id="CHEBI:15378"/>
        <dbReference type="ChEBI" id="CHEBI:30013"/>
        <dbReference type="ChEBI" id="CHEBI:30616"/>
        <dbReference type="ChEBI" id="CHEBI:61977"/>
        <dbReference type="ChEBI" id="CHEBI:456216"/>
        <dbReference type="EC" id="2.7.11.1"/>
    </reaction>
</comment>
<dbReference type="Gene3D" id="1.10.8.430">
    <property type="entry name" value="Helical domain of apoptotic protease-activating factors"/>
    <property type="match status" value="1"/>
</dbReference>
<evidence type="ECO:0000256" key="13">
    <source>
        <dbReference type="ARBA" id="ARBA00023136"/>
    </source>
</evidence>
<evidence type="ECO:0000256" key="3">
    <source>
        <dbReference type="ARBA" id="ARBA00012513"/>
    </source>
</evidence>
<dbReference type="InterPro" id="IPR050823">
    <property type="entry name" value="Plant_Ser_Thr_Prot_Kinase"/>
</dbReference>
<dbReference type="InterPro" id="IPR011009">
    <property type="entry name" value="Kinase-like_dom_sf"/>
</dbReference>
<dbReference type="Gene3D" id="1.10.10.10">
    <property type="entry name" value="Winged helix-like DNA-binding domain superfamily/Winged helix DNA-binding domain"/>
    <property type="match status" value="1"/>
</dbReference>
<dbReference type="InterPro" id="IPR008271">
    <property type="entry name" value="Ser/Thr_kinase_AS"/>
</dbReference>
<proteinExistence type="inferred from homology"/>
<comment type="similarity">
    <text evidence="2">Belongs to the protein kinase superfamily. TKL Ser/Thr protein kinase family. ROCO subfamily.</text>
</comment>
<dbReference type="Gene3D" id="3.40.50.300">
    <property type="entry name" value="P-loop containing nucleotide triphosphate hydrolases"/>
    <property type="match status" value="1"/>
</dbReference>
<evidence type="ECO:0000256" key="10">
    <source>
        <dbReference type="ARBA" id="ARBA00022821"/>
    </source>
</evidence>
<keyword evidence="13" id="KW-0472">Membrane</keyword>
<dbReference type="Gene3D" id="1.10.510.10">
    <property type="entry name" value="Transferase(Phosphotransferase) domain 1"/>
    <property type="match status" value="1"/>
</dbReference>
<keyword evidence="10" id="KW-0611">Plant defense</keyword>
<dbReference type="RefSeq" id="XP_056843459.1">
    <property type="nucleotide sequence ID" value="XM_056987479.1"/>
</dbReference>
<gene>
    <name evidence="19" type="primary">LOC108831895</name>
</gene>
<dbReference type="PROSITE" id="PS50011">
    <property type="entry name" value="PROTEIN_KINASE_DOM"/>
    <property type="match status" value="1"/>
</dbReference>
<comment type="catalytic activity">
    <reaction evidence="15">
        <text>L-seryl-[protein] + ATP = O-phospho-L-seryl-[protein] + ADP + H(+)</text>
        <dbReference type="Rhea" id="RHEA:17989"/>
        <dbReference type="Rhea" id="RHEA-COMP:9863"/>
        <dbReference type="Rhea" id="RHEA-COMP:11604"/>
        <dbReference type="ChEBI" id="CHEBI:15378"/>
        <dbReference type="ChEBI" id="CHEBI:29999"/>
        <dbReference type="ChEBI" id="CHEBI:30616"/>
        <dbReference type="ChEBI" id="CHEBI:83421"/>
        <dbReference type="ChEBI" id="CHEBI:456216"/>
        <dbReference type="EC" id="2.7.11.1"/>
    </reaction>
</comment>
<dbReference type="Pfam" id="PF23559">
    <property type="entry name" value="WHD_DRP"/>
    <property type="match status" value="1"/>
</dbReference>
<feature type="coiled-coil region" evidence="16">
    <location>
        <begin position="5"/>
        <end position="39"/>
    </location>
</feature>
<evidence type="ECO:0000256" key="15">
    <source>
        <dbReference type="ARBA" id="ARBA00048679"/>
    </source>
</evidence>
<accession>A0A9W3BW36</accession>
<dbReference type="SUPFAM" id="SSF52058">
    <property type="entry name" value="L domain-like"/>
    <property type="match status" value="1"/>
</dbReference>
<keyword evidence="8" id="KW-0547">Nucleotide-binding</keyword>
<evidence type="ECO:0000256" key="7">
    <source>
        <dbReference type="ARBA" id="ARBA00022737"/>
    </source>
</evidence>
<dbReference type="PRINTS" id="PR00364">
    <property type="entry name" value="DISEASERSIST"/>
</dbReference>
<dbReference type="Pfam" id="PF23598">
    <property type="entry name" value="LRR_14"/>
    <property type="match status" value="1"/>
</dbReference>
<evidence type="ECO:0000256" key="2">
    <source>
        <dbReference type="ARBA" id="ARBA00008171"/>
    </source>
</evidence>
<dbReference type="PROSITE" id="PS00108">
    <property type="entry name" value="PROTEIN_KINASE_ST"/>
    <property type="match status" value="1"/>
</dbReference>
<reference evidence="18" key="1">
    <citation type="journal article" date="2019" name="Database">
        <title>The radish genome database (RadishGD): an integrated information resource for radish genomics.</title>
        <authorList>
            <person name="Yu H.J."/>
            <person name="Baek S."/>
            <person name="Lee Y.J."/>
            <person name="Cho A."/>
            <person name="Mun J.H."/>
        </authorList>
    </citation>
    <scope>NUCLEOTIDE SEQUENCE [LARGE SCALE GENOMIC DNA]</scope>
    <source>
        <strain evidence="18">cv. WK10039</strain>
    </source>
</reference>
<reference evidence="19" key="2">
    <citation type="submission" date="2025-08" db="UniProtKB">
        <authorList>
            <consortium name="RefSeq"/>
        </authorList>
    </citation>
    <scope>IDENTIFICATION</scope>
    <source>
        <tissue evidence="19">Leaf</tissue>
    </source>
</reference>